<sequence length="128" mass="14760">MSPMFYLLSFLVYWFYDCRVRSPKCRNLYSSGGRLLWFVFHLSFLRSCSISTLCSCHSTTHVYQWYLGDESRVDVVEENARARSSVLHQLGFKTLRFYVCVAVLVLILCSVVILNNGCNTGSVSPYFI</sequence>
<keyword evidence="1" id="KW-0812">Transmembrane</keyword>
<accession>A0AAW1GUU1</accession>
<evidence type="ECO:0000313" key="3">
    <source>
        <dbReference type="Proteomes" id="UP001443914"/>
    </source>
</evidence>
<proteinExistence type="predicted"/>
<dbReference type="EMBL" id="JBDFQZ010000013">
    <property type="protein sequence ID" value="KAK9667750.1"/>
    <property type="molecule type" value="Genomic_DNA"/>
</dbReference>
<reference evidence="2" key="1">
    <citation type="submission" date="2024-03" db="EMBL/GenBank/DDBJ databases">
        <title>WGS assembly of Saponaria officinalis var. Norfolk2.</title>
        <authorList>
            <person name="Jenkins J."/>
            <person name="Shu S."/>
            <person name="Grimwood J."/>
            <person name="Barry K."/>
            <person name="Goodstein D."/>
            <person name="Schmutz J."/>
            <person name="Leebens-Mack J."/>
            <person name="Osbourn A."/>
        </authorList>
    </citation>
    <scope>NUCLEOTIDE SEQUENCE [LARGE SCALE GENOMIC DNA]</scope>
    <source>
        <strain evidence="2">JIC</strain>
    </source>
</reference>
<keyword evidence="1" id="KW-0472">Membrane</keyword>
<dbReference type="AlphaFoldDB" id="A0AAW1GUU1"/>
<evidence type="ECO:0000313" key="2">
    <source>
        <dbReference type="EMBL" id="KAK9667750.1"/>
    </source>
</evidence>
<name>A0AAW1GUU1_SAPOF</name>
<evidence type="ECO:0000256" key="1">
    <source>
        <dbReference type="SAM" id="Phobius"/>
    </source>
</evidence>
<feature type="transmembrane region" description="Helical" evidence="1">
    <location>
        <begin position="95"/>
        <end position="114"/>
    </location>
</feature>
<keyword evidence="1" id="KW-1133">Transmembrane helix</keyword>
<gene>
    <name evidence="2" type="ORF">RND81_13G009100</name>
</gene>
<comment type="caution">
    <text evidence="2">The sequence shown here is derived from an EMBL/GenBank/DDBJ whole genome shotgun (WGS) entry which is preliminary data.</text>
</comment>
<protein>
    <submittedName>
        <fullName evidence="2">Uncharacterized protein</fullName>
    </submittedName>
</protein>
<organism evidence="2 3">
    <name type="scientific">Saponaria officinalis</name>
    <name type="common">Common soapwort</name>
    <name type="synonym">Lychnis saponaria</name>
    <dbReference type="NCBI Taxonomy" id="3572"/>
    <lineage>
        <taxon>Eukaryota</taxon>
        <taxon>Viridiplantae</taxon>
        <taxon>Streptophyta</taxon>
        <taxon>Embryophyta</taxon>
        <taxon>Tracheophyta</taxon>
        <taxon>Spermatophyta</taxon>
        <taxon>Magnoliopsida</taxon>
        <taxon>eudicotyledons</taxon>
        <taxon>Gunneridae</taxon>
        <taxon>Pentapetalae</taxon>
        <taxon>Caryophyllales</taxon>
        <taxon>Caryophyllaceae</taxon>
        <taxon>Caryophylleae</taxon>
        <taxon>Saponaria</taxon>
    </lineage>
</organism>
<keyword evidence="3" id="KW-1185">Reference proteome</keyword>
<dbReference type="Proteomes" id="UP001443914">
    <property type="component" value="Unassembled WGS sequence"/>
</dbReference>